<dbReference type="EMBL" id="NEDP02001999">
    <property type="protein sequence ID" value="OWF52006.1"/>
    <property type="molecule type" value="Genomic_DNA"/>
</dbReference>
<accession>A0A210QTE6</accession>
<keyword evidence="5" id="KW-0479">Metal-binding</keyword>
<evidence type="ECO:0000256" key="11">
    <source>
        <dbReference type="PROSITE-ProRule" id="PRU00146"/>
    </source>
</evidence>
<feature type="domain" description="PHD-type" evidence="13">
    <location>
        <begin position="324"/>
        <end position="374"/>
    </location>
</feature>
<protein>
    <submittedName>
        <fullName evidence="15">Histone acetyltransferase KAT6B</fullName>
    </submittedName>
</protein>
<feature type="compositionally biased region" description="Acidic residues" evidence="12">
    <location>
        <begin position="414"/>
        <end position="423"/>
    </location>
</feature>
<evidence type="ECO:0000256" key="5">
    <source>
        <dbReference type="ARBA" id="ARBA00022723"/>
    </source>
</evidence>
<dbReference type="SUPFAM" id="SSF47769">
    <property type="entry name" value="SAM/Pointed domain"/>
    <property type="match status" value="1"/>
</dbReference>
<evidence type="ECO:0000256" key="10">
    <source>
        <dbReference type="ARBA" id="ARBA00023242"/>
    </source>
</evidence>
<keyword evidence="15" id="KW-0808">Transferase</keyword>
<dbReference type="Pfam" id="PF00628">
    <property type="entry name" value="PHD"/>
    <property type="match status" value="1"/>
</dbReference>
<evidence type="ECO:0000256" key="9">
    <source>
        <dbReference type="ARBA" id="ARBA00022853"/>
    </source>
</evidence>
<evidence type="ECO:0000256" key="4">
    <source>
        <dbReference type="ARBA" id="ARBA00022553"/>
    </source>
</evidence>
<name>A0A210QTE6_MIZYE</name>
<feature type="domain" description="SAMD1-like winged helix (WH)" evidence="14">
    <location>
        <begin position="28"/>
        <end position="104"/>
    </location>
</feature>
<dbReference type="InterPro" id="IPR019787">
    <property type="entry name" value="Znf_PHD-finger"/>
</dbReference>
<feature type="compositionally biased region" description="Polar residues" evidence="12">
    <location>
        <begin position="388"/>
        <end position="398"/>
    </location>
</feature>
<dbReference type="PANTHER" id="PTHR12247:SF139">
    <property type="entry name" value="ATHERIN-RELATED"/>
    <property type="match status" value="1"/>
</dbReference>
<dbReference type="Gene3D" id="3.30.40.10">
    <property type="entry name" value="Zinc/RING finger domain, C3HC4 (zinc finger)"/>
    <property type="match status" value="1"/>
</dbReference>
<keyword evidence="2" id="KW-0678">Repressor</keyword>
<keyword evidence="10" id="KW-0539">Nucleus</keyword>
<evidence type="ECO:0000259" key="13">
    <source>
        <dbReference type="PROSITE" id="PS50016"/>
    </source>
</evidence>
<dbReference type="InterPro" id="IPR048589">
    <property type="entry name" value="SAMD1-like_WH"/>
</dbReference>
<reference evidence="15 16" key="1">
    <citation type="journal article" date="2017" name="Nat. Ecol. Evol.">
        <title>Scallop genome provides insights into evolution of bilaterian karyotype and development.</title>
        <authorList>
            <person name="Wang S."/>
            <person name="Zhang J."/>
            <person name="Jiao W."/>
            <person name="Li J."/>
            <person name="Xun X."/>
            <person name="Sun Y."/>
            <person name="Guo X."/>
            <person name="Huan P."/>
            <person name="Dong B."/>
            <person name="Zhang L."/>
            <person name="Hu X."/>
            <person name="Sun X."/>
            <person name="Wang J."/>
            <person name="Zhao C."/>
            <person name="Wang Y."/>
            <person name="Wang D."/>
            <person name="Huang X."/>
            <person name="Wang R."/>
            <person name="Lv J."/>
            <person name="Li Y."/>
            <person name="Zhang Z."/>
            <person name="Liu B."/>
            <person name="Lu W."/>
            <person name="Hui Y."/>
            <person name="Liang J."/>
            <person name="Zhou Z."/>
            <person name="Hou R."/>
            <person name="Li X."/>
            <person name="Liu Y."/>
            <person name="Li H."/>
            <person name="Ning X."/>
            <person name="Lin Y."/>
            <person name="Zhao L."/>
            <person name="Xing Q."/>
            <person name="Dou J."/>
            <person name="Li Y."/>
            <person name="Mao J."/>
            <person name="Guo H."/>
            <person name="Dou H."/>
            <person name="Li T."/>
            <person name="Mu C."/>
            <person name="Jiang W."/>
            <person name="Fu Q."/>
            <person name="Fu X."/>
            <person name="Miao Y."/>
            <person name="Liu J."/>
            <person name="Yu Q."/>
            <person name="Li R."/>
            <person name="Liao H."/>
            <person name="Li X."/>
            <person name="Kong Y."/>
            <person name="Jiang Z."/>
            <person name="Chourrout D."/>
            <person name="Li R."/>
            <person name="Bao Z."/>
        </authorList>
    </citation>
    <scope>NUCLEOTIDE SEQUENCE [LARGE SCALE GENOMIC DNA]</scope>
    <source>
        <strain evidence="15 16">PY_sf001</strain>
    </source>
</reference>
<feature type="region of interest" description="Disordered" evidence="12">
    <location>
        <begin position="185"/>
        <end position="265"/>
    </location>
</feature>
<evidence type="ECO:0000256" key="7">
    <source>
        <dbReference type="ARBA" id="ARBA00022833"/>
    </source>
</evidence>
<dbReference type="Proteomes" id="UP000242188">
    <property type="component" value="Unassembled WGS sequence"/>
</dbReference>
<dbReference type="PROSITE" id="PS50016">
    <property type="entry name" value="ZF_PHD_2"/>
    <property type="match status" value="2"/>
</dbReference>
<dbReference type="GO" id="GO:0003682">
    <property type="term" value="F:chromatin binding"/>
    <property type="evidence" value="ECO:0007669"/>
    <property type="project" value="TreeGrafter"/>
</dbReference>
<evidence type="ECO:0000313" key="15">
    <source>
        <dbReference type="EMBL" id="OWF52006.1"/>
    </source>
</evidence>
<dbReference type="GO" id="GO:0003677">
    <property type="term" value="F:DNA binding"/>
    <property type="evidence" value="ECO:0007669"/>
    <property type="project" value="InterPro"/>
</dbReference>
<keyword evidence="6 11" id="KW-0863">Zinc-finger</keyword>
<evidence type="ECO:0000259" key="14">
    <source>
        <dbReference type="PROSITE" id="PS52014"/>
    </source>
</evidence>
<evidence type="ECO:0000256" key="1">
    <source>
        <dbReference type="ARBA" id="ARBA00004123"/>
    </source>
</evidence>
<keyword evidence="4" id="KW-0597">Phosphoprotein</keyword>
<dbReference type="GO" id="GO:0042393">
    <property type="term" value="F:histone binding"/>
    <property type="evidence" value="ECO:0007669"/>
    <property type="project" value="TreeGrafter"/>
</dbReference>
<keyword evidence="8" id="KW-0832">Ubl conjugation</keyword>
<dbReference type="GO" id="GO:0006325">
    <property type="term" value="P:chromatin organization"/>
    <property type="evidence" value="ECO:0007669"/>
    <property type="project" value="UniProtKB-KW"/>
</dbReference>
<dbReference type="AlphaFoldDB" id="A0A210QTE6"/>
<dbReference type="GO" id="GO:0008270">
    <property type="term" value="F:zinc ion binding"/>
    <property type="evidence" value="ECO:0007669"/>
    <property type="project" value="UniProtKB-KW"/>
</dbReference>
<feature type="compositionally biased region" description="Basic and acidic residues" evidence="12">
    <location>
        <begin position="1"/>
        <end position="13"/>
    </location>
</feature>
<keyword evidence="3" id="KW-1017">Isopeptide bond</keyword>
<dbReference type="OrthoDB" id="10004495at2759"/>
<proteinExistence type="predicted"/>
<dbReference type="InterPro" id="IPR050548">
    <property type="entry name" value="PcG_chromatin_remod_factors"/>
</dbReference>
<dbReference type="SMART" id="SM00249">
    <property type="entry name" value="PHD"/>
    <property type="match status" value="2"/>
</dbReference>
<feature type="compositionally biased region" description="Basic residues" evidence="12">
    <location>
        <begin position="233"/>
        <end position="249"/>
    </location>
</feature>
<dbReference type="GO" id="GO:0005634">
    <property type="term" value="C:nucleus"/>
    <property type="evidence" value="ECO:0007669"/>
    <property type="project" value="UniProtKB-SubCell"/>
</dbReference>
<evidence type="ECO:0000256" key="12">
    <source>
        <dbReference type="SAM" id="MobiDB-lite"/>
    </source>
</evidence>
<feature type="region of interest" description="Disordered" evidence="12">
    <location>
        <begin position="380"/>
        <end position="446"/>
    </location>
</feature>
<keyword evidence="16" id="KW-1185">Reference proteome</keyword>
<dbReference type="InterPro" id="IPR013083">
    <property type="entry name" value="Znf_RING/FYVE/PHD"/>
</dbReference>
<feature type="region of interest" description="Disordered" evidence="12">
    <location>
        <begin position="1"/>
        <end position="32"/>
    </location>
</feature>
<evidence type="ECO:0000256" key="8">
    <source>
        <dbReference type="ARBA" id="ARBA00022843"/>
    </source>
</evidence>
<sequence length="539" mass="60024">MEVQAKKDTDHFQNIDTNANTSTEKESEDTMTSVKDRDTILQIIDQLRMRKARPDLNRICHMALRRYGTKHLDTEVQLEKLVDLGIVVKVDYKSNVSYRNATKWKKKPFGRKLLNSNSTNKNIRTAIKALLELGSEDVGASAKDIEKWLLAETESRLTKNQLLIAIGRDVDNGGLKKLSNGNYALNSGGENKSKTVARKKQQVATGRVATATSSKPDKPEKTEAAATTVTSPKFKRGRPPSKRKKFRKTHGPDFETQSHKKKNSSDDEEASICDYCLKATSSASFSEGLLTCKECKATAHPSCMGYCESLARRALESPWQCIDCKTCFVCEDSGDPEMMLFCDSCDKGYHMNCHNPPLEKKPLGNWVCSKCVLEKTMETSSDGEDLQDSSVMDDSQVTDGGGASCLPTPCDSPASEEEEEEEKVEPLPRKRKTAEGRKKSLDVDGKKGDKMDKVIIAIENGLYPDASKWKVEDVVHFFVNVGFKEQAEALKEQEIDGQSLLLMKRSDVLTGLSIKLGPALKMYQHVMKLQTSGFDFEES</sequence>
<dbReference type="GO" id="GO:0016740">
    <property type="term" value="F:transferase activity"/>
    <property type="evidence" value="ECO:0007669"/>
    <property type="project" value="UniProtKB-KW"/>
</dbReference>
<evidence type="ECO:0000256" key="3">
    <source>
        <dbReference type="ARBA" id="ARBA00022499"/>
    </source>
</evidence>
<dbReference type="SUPFAM" id="SSF57903">
    <property type="entry name" value="FYVE/PHD zinc finger"/>
    <property type="match status" value="2"/>
</dbReference>
<feature type="domain" description="PHD-type" evidence="13">
    <location>
        <begin position="270"/>
        <end position="327"/>
    </location>
</feature>
<dbReference type="Pfam" id="PF21524">
    <property type="entry name" value="SAMD1_WH"/>
    <property type="match status" value="1"/>
</dbReference>
<evidence type="ECO:0000256" key="2">
    <source>
        <dbReference type="ARBA" id="ARBA00022491"/>
    </source>
</evidence>
<evidence type="ECO:0000313" key="16">
    <source>
        <dbReference type="Proteomes" id="UP000242188"/>
    </source>
</evidence>
<evidence type="ECO:0000256" key="6">
    <source>
        <dbReference type="ARBA" id="ARBA00022771"/>
    </source>
</evidence>
<gene>
    <name evidence="15" type="ORF">KP79_PYT09000</name>
</gene>
<dbReference type="GO" id="GO:0045892">
    <property type="term" value="P:negative regulation of DNA-templated transcription"/>
    <property type="evidence" value="ECO:0007669"/>
    <property type="project" value="TreeGrafter"/>
</dbReference>
<dbReference type="PROSITE" id="PS52014">
    <property type="entry name" value="SAMD1_WH"/>
    <property type="match status" value="1"/>
</dbReference>
<dbReference type="Pfam" id="PF00536">
    <property type="entry name" value="SAM_1"/>
    <property type="match status" value="1"/>
</dbReference>
<dbReference type="STRING" id="6573.A0A210QTE6"/>
<dbReference type="Gene3D" id="1.10.150.50">
    <property type="entry name" value="Transcription Factor, Ets-1"/>
    <property type="match status" value="1"/>
</dbReference>
<dbReference type="SMART" id="SM00454">
    <property type="entry name" value="SAM"/>
    <property type="match status" value="1"/>
</dbReference>
<dbReference type="InterPro" id="IPR001965">
    <property type="entry name" value="Znf_PHD"/>
</dbReference>
<dbReference type="CDD" id="cd09583">
    <property type="entry name" value="SAM_Atherin-like"/>
    <property type="match status" value="1"/>
</dbReference>
<keyword evidence="9" id="KW-0156">Chromatin regulator</keyword>
<organism evidence="15 16">
    <name type="scientific">Mizuhopecten yessoensis</name>
    <name type="common">Japanese scallop</name>
    <name type="synonym">Patinopecten yessoensis</name>
    <dbReference type="NCBI Taxonomy" id="6573"/>
    <lineage>
        <taxon>Eukaryota</taxon>
        <taxon>Metazoa</taxon>
        <taxon>Spiralia</taxon>
        <taxon>Lophotrochozoa</taxon>
        <taxon>Mollusca</taxon>
        <taxon>Bivalvia</taxon>
        <taxon>Autobranchia</taxon>
        <taxon>Pteriomorphia</taxon>
        <taxon>Pectinida</taxon>
        <taxon>Pectinoidea</taxon>
        <taxon>Pectinidae</taxon>
        <taxon>Mizuhopecten</taxon>
    </lineage>
</organism>
<comment type="subcellular location">
    <subcellularLocation>
        <location evidence="1">Nucleus</location>
    </subcellularLocation>
</comment>
<dbReference type="InterPro" id="IPR001660">
    <property type="entry name" value="SAM"/>
</dbReference>
<dbReference type="InterPro" id="IPR011011">
    <property type="entry name" value="Znf_FYVE_PHD"/>
</dbReference>
<dbReference type="CDD" id="cd15527">
    <property type="entry name" value="PHD2_KAT6A_6B"/>
    <property type="match status" value="1"/>
</dbReference>
<keyword evidence="7" id="KW-0862">Zinc</keyword>
<dbReference type="InterPro" id="IPR013761">
    <property type="entry name" value="SAM/pointed_sf"/>
</dbReference>
<dbReference type="PANTHER" id="PTHR12247">
    <property type="entry name" value="POLYCOMB GROUP PROTEIN"/>
    <property type="match status" value="1"/>
</dbReference>
<comment type="caution">
    <text evidence="15">The sequence shown here is derived from an EMBL/GenBank/DDBJ whole genome shotgun (WGS) entry which is preliminary data.</text>
</comment>
<feature type="compositionally biased region" description="Basic and acidic residues" evidence="12">
    <location>
        <begin position="424"/>
        <end position="446"/>
    </location>
</feature>